<organism evidence="1 2">
    <name type="scientific">Tanacetum coccineum</name>
    <dbReference type="NCBI Taxonomy" id="301880"/>
    <lineage>
        <taxon>Eukaryota</taxon>
        <taxon>Viridiplantae</taxon>
        <taxon>Streptophyta</taxon>
        <taxon>Embryophyta</taxon>
        <taxon>Tracheophyta</taxon>
        <taxon>Spermatophyta</taxon>
        <taxon>Magnoliopsida</taxon>
        <taxon>eudicotyledons</taxon>
        <taxon>Gunneridae</taxon>
        <taxon>Pentapetalae</taxon>
        <taxon>asterids</taxon>
        <taxon>campanulids</taxon>
        <taxon>Asterales</taxon>
        <taxon>Asteraceae</taxon>
        <taxon>Asteroideae</taxon>
        <taxon>Anthemideae</taxon>
        <taxon>Anthemidinae</taxon>
        <taxon>Tanacetum</taxon>
    </lineage>
</organism>
<evidence type="ECO:0008006" key="3">
    <source>
        <dbReference type="Google" id="ProtNLM"/>
    </source>
</evidence>
<dbReference type="Proteomes" id="UP001151760">
    <property type="component" value="Unassembled WGS sequence"/>
</dbReference>
<evidence type="ECO:0000313" key="2">
    <source>
        <dbReference type="Proteomes" id="UP001151760"/>
    </source>
</evidence>
<proteinExistence type="predicted"/>
<accession>A0ABQ4WH08</accession>
<evidence type="ECO:0000313" key="1">
    <source>
        <dbReference type="EMBL" id="GJS52143.1"/>
    </source>
</evidence>
<comment type="caution">
    <text evidence="1">The sequence shown here is derived from an EMBL/GenBank/DDBJ whole genome shotgun (WGS) entry which is preliminary data.</text>
</comment>
<keyword evidence="2" id="KW-1185">Reference proteome</keyword>
<dbReference type="EMBL" id="BQNB010008635">
    <property type="protein sequence ID" value="GJS52143.1"/>
    <property type="molecule type" value="Genomic_DNA"/>
</dbReference>
<protein>
    <recommendedName>
        <fullName evidence="3">RNA-directed DNA polymerase, eukaryota, reverse transcriptase zinc-binding domain protein</fullName>
    </recommendedName>
</protein>
<name>A0ABQ4WH08_9ASTR</name>
<reference evidence="1" key="2">
    <citation type="submission" date="2022-01" db="EMBL/GenBank/DDBJ databases">
        <authorList>
            <person name="Yamashiro T."/>
            <person name="Shiraishi A."/>
            <person name="Satake H."/>
            <person name="Nakayama K."/>
        </authorList>
    </citation>
    <scope>NUCLEOTIDE SEQUENCE</scope>
</reference>
<sequence length="147" mass="16742">MFTTPFNYLGVKVGDIMSRVILGLRNLFNGVEGSDRKLTWIAWKNVLASKEKGGLGVYSYFALNRALLFKWVWRFISQDSSLWSKFIKALHETKGSFDNVTIVSRRSPWLNILREVSSLKRKGIDLLSYARRKVGNGATPCFGKIYG</sequence>
<reference evidence="1" key="1">
    <citation type="journal article" date="2022" name="Int. J. Mol. Sci.">
        <title>Draft Genome of Tanacetum Coccineum: Genomic Comparison of Closely Related Tanacetum-Family Plants.</title>
        <authorList>
            <person name="Yamashiro T."/>
            <person name="Shiraishi A."/>
            <person name="Nakayama K."/>
            <person name="Satake H."/>
        </authorList>
    </citation>
    <scope>NUCLEOTIDE SEQUENCE</scope>
</reference>
<gene>
    <name evidence="1" type="ORF">Tco_0625505</name>
</gene>